<dbReference type="EMBL" id="BGPR01001327">
    <property type="protein sequence ID" value="GBM51189.1"/>
    <property type="molecule type" value="Genomic_DNA"/>
</dbReference>
<organism evidence="1 2">
    <name type="scientific">Araneus ventricosus</name>
    <name type="common">Orbweaver spider</name>
    <name type="synonym">Epeira ventricosa</name>
    <dbReference type="NCBI Taxonomy" id="182803"/>
    <lineage>
        <taxon>Eukaryota</taxon>
        <taxon>Metazoa</taxon>
        <taxon>Ecdysozoa</taxon>
        <taxon>Arthropoda</taxon>
        <taxon>Chelicerata</taxon>
        <taxon>Arachnida</taxon>
        <taxon>Araneae</taxon>
        <taxon>Araneomorphae</taxon>
        <taxon>Entelegynae</taxon>
        <taxon>Araneoidea</taxon>
        <taxon>Araneidae</taxon>
        <taxon>Araneus</taxon>
    </lineage>
</organism>
<dbReference type="AlphaFoldDB" id="A0A4Y2GEQ5"/>
<evidence type="ECO:0000313" key="1">
    <source>
        <dbReference type="EMBL" id="GBM51189.1"/>
    </source>
</evidence>
<gene>
    <name evidence="1" type="ORF">AVEN_15100_1</name>
</gene>
<keyword evidence="2" id="KW-1185">Reference proteome</keyword>
<sequence>MTKNDRHSGDVQVRNHLFPFTDPPKAHFTALMEIRDACCRTGDDGVYLEKSTKAMNRNDEIRFSGDQCFFLLDVDVKLWKNSFGKGNGNDKKR</sequence>
<name>A0A4Y2GEQ5_ARAVE</name>
<protein>
    <submittedName>
        <fullName evidence="1">Uncharacterized protein</fullName>
    </submittedName>
</protein>
<comment type="caution">
    <text evidence="1">The sequence shown here is derived from an EMBL/GenBank/DDBJ whole genome shotgun (WGS) entry which is preliminary data.</text>
</comment>
<accession>A0A4Y2GEQ5</accession>
<proteinExistence type="predicted"/>
<evidence type="ECO:0000313" key="2">
    <source>
        <dbReference type="Proteomes" id="UP000499080"/>
    </source>
</evidence>
<reference evidence="1 2" key="1">
    <citation type="journal article" date="2019" name="Sci. Rep.">
        <title>Orb-weaving spider Araneus ventricosus genome elucidates the spidroin gene catalogue.</title>
        <authorList>
            <person name="Kono N."/>
            <person name="Nakamura H."/>
            <person name="Ohtoshi R."/>
            <person name="Moran D.A.P."/>
            <person name="Shinohara A."/>
            <person name="Yoshida Y."/>
            <person name="Fujiwara M."/>
            <person name="Mori M."/>
            <person name="Tomita M."/>
            <person name="Arakawa K."/>
        </authorList>
    </citation>
    <scope>NUCLEOTIDE SEQUENCE [LARGE SCALE GENOMIC DNA]</scope>
</reference>
<dbReference type="Proteomes" id="UP000499080">
    <property type="component" value="Unassembled WGS sequence"/>
</dbReference>